<dbReference type="InterPro" id="IPR023296">
    <property type="entry name" value="Glyco_hydro_beta-prop_sf"/>
</dbReference>
<comment type="subcellular location">
    <subcellularLocation>
        <location evidence="9">Cytoplasm</location>
    </subcellularLocation>
</comment>
<evidence type="ECO:0000259" key="12">
    <source>
        <dbReference type="Pfam" id="PF08244"/>
    </source>
</evidence>
<evidence type="ECO:0000313" key="14">
    <source>
        <dbReference type="Proteomes" id="UP000248066"/>
    </source>
</evidence>
<dbReference type="InterPro" id="IPR006232">
    <property type="entry name" value="Suc6P_hydrolase"/>
</dbReference>
<organism evidence="13 14">
    <name type="scientific">Alteribacter lacisalsi</name>
    <dbReference type="NCBI Taxonomy" id="2045244"/>
    <lineage>
        <taxon>Bacteria</taxon>
        <taxon>Bacillati</taxon>
        <taxon>Bacillota</taxon>
        <taxon>Bacilli</taxon>
        <taxon>Bacillales</taxon>
        <taxon>Bacillaceae</taxon>
        <taxon>Alteribacter</taxon>
    </lineage>
</organism>
<keyword evidence="9" id="KW-0963">Cytoplasm</keyword>
<dbReference type="PANTHER" id="PTHR43101:SF1">
    <property type="entry name" value="BETA-FRUCTOSIDASE"/>
    <property type="match status" value="1"/>
</dbReference>
<dbReference type="GO" id="GO:0005985">
    <property type="term" value="P:sucrose metabolic process"/>
    <property type="evidence" value="ECO:0007669"/>
    <property type="project" value="UniProtKB-UniPathway"/>
</dbReference>
<comment type="function">
    <text evidence="9">Enables the bacterium to metabolize sucrose as a sole carbon source.</text>
</comment>
<dbReference type="SUPFAM" id="SSF75005">
    <property type="entry name" value="Arabinanase/levansucrase/invertase"/>
    <property type="match status" value="1"/>
</dbReference>
<feature type="domain" description="Glycosyl hydrolase family 32 C-terminal" evidence="12">
    <location>
        <begin position="343"/>
        <end position="470"/>
    </location>
</feature>
<dbReference type="CDD" id="cd18623">
    <property type="entry name" value="GH32_ScrB-like"/>
    <property type="match status" value="1"/>
</dbReference>
<keyword evidence="6 8" id="KW-0326">Glycosidase</keyword>
<dbReference type="GO" id="GO:0005737">
    <property type="term" value="C:cytoplasm"/>
    <property type="evidence" value="ECO:0007669"/>
    <property type="project" value="UniProtKB-SubCell"/>
</dbReference>
<evidence type="ECO:0000313" key="13">
    <source>
        <dbReference type="EMBL" id="PYZ96157.1"/>
    </source>
</evidence>
<comment type="pathway">
    <text evidence="1 9">Glycan biosynthesis; sucrose metabolism.</text>
</comment>
<dbReference type="OrthoDB" id="9759709at2"/>
<evidence type="ECO:0000256" key="1">
    <source>
        <dbReference type="ARBA" id="ARBA00004914"/>
    </source>
</evidence>
<feature type="region of interest" description="Disordered" evidence="10">
    <location>
        <begin position="1"/>
        <end position="21"/>
    </location>
</feature>
<dbReference type="SMART" id="SM00640">
    <property type="entry name" value="Glyco_32"/>
    <property type="match status" value="1"/>
</dbReference>
<gene>
    <name evidence="13" type="ORF">CR205_17490</name>
</gene>
<accession>A0A2W0H4R8</accession>
<dbReference type="SUPFAM" id="SSF49899">
    <property type="entry name" value="Concanavalin A-like lectins/glucanases"/>
    <property type="match status" value="1"/>
</dbReference>
<reference evidence="13 14" key="1">
    <citation type="submission" date="2017-10" db="EMBL/GenBank/DDBJ databases">
        <title>Bacillus sp. nov., a halophilic bacterium isolated from a Yangshapao Lake.</title>
        <authorList>
            <person name="Wang H."/>
        </authorList>
    </citation>
    <scope>NUCLEOTIDE SEQUENCE [LARGE SCALE GENOMIC DNA]</scope>
    <source>
        <strain evidence="13 14">YSP-3</strain>
    </source>
</reference>
<keyword evidence="5 8" id="KW-0378">Hydrolase</keyword>
<evidence type="ECO:0000256" key="2">
    <source>
        <dbReference type="ARBA" id="ARBA00009902"/>
    </source>
</evidence>
<dbReference type="PANTHER" id="PTHR43101">
    <property type="entry name" value="BETA-FRUCTOSIDASE"/>
    <property type="match status" value="1"/>
</dbReference>
<evidence type="ECO:0000256" key="4">
    <source>
        <dbReference type="ARBA" id="ARBA00019623"/>
    </source>
</evidence>
<dbReference type="Gene3D" id="2.60.120.560">
    <property type="entry name" value="Exo-inulinase, domain 1"/>
    <property type="match status" value="1"/>
</dbReference>
<dbReference type="Gene3D" id="2.115.10.20">
    <property type="entry name" value="Glycosyl hydrolase domain, family 43"/>
    <property type="match status" value="1"/>
</dbReference>
<comment type="catalytic activity">
    <reaction evidence="8">
        <text>Hydrolysis of terminal non-reducing beta-D-fructofuranoside residues in beta-D-fructofuranosides.</text>
        <dbReference type="EC" id="3.2.1.26"/>
    </reaction>
</comment>
<keyword evidence="9" id="KW-0119">Carbohydrate metabolism</keyword>
<keyword evidence="14" id="KW-1185">Reference proteome</keyword>
<evidence type="ECO:0000256" key="7">
    <source>
        <dbReference type="ARBA" id="ARBA00033367"/>
    </source>
</evidence>
<dbReference type="InterPro" id="IPR013189">
    <property type="entry name" value="Glyco_hydro_32_C"/>
</dbReference>
<evidence type="ECO:0000256" key="10">
    <source>
        <dbReference type="SAM" id="MobiDB-lite"/>
    </source>
</evidence>
<comment type="similarity">
    <text evidence="2 8">Belongs to the glycosyl hydrolase 32 family.</text>
</comment>
<proteinExistence type="inferred from homology"/>
<dbReference type="EMBL" id="PDOF01000003">
    <property type="protein sequence ID" value="PYZ96157.1"/>
    <property type="molecule type" value="Genomic_DNA"/>
</dbReference>
<evidence type="ECO:0000259" key="11">
    <source>
        <dbReference type="Pfam" id="PF00251"/>
    </source>
</evidence>
<evidence type="ECO:0000256" key="9">
    <source>
        <dbReference type="RuleBase" id="RU365015"/>
    </source>
</evidence>
<dbReference type="EC" id="3.2.1.26" evidence="3 8"/>
<name>A0A2W0H4R8_9BACI</name>
<evidence type="ECO:0000256" key="6">
    <source>
        <dbReference type="ARBA" id="ARBA00023295"/>
    </source>
</evidence>
<dbReference type="Pfam" id="PF00251">
    <property type="entry name" value="Glyco_hydro_32N"/>
    <property type="match status" value="1"/>
</dbReference>
<feature type="domain" description="Glycosyl hydrolase family 32 N-terminal" evidence="11">
    <location>
        <begin position="34"/>
        <end position="340"/>
    </location>
</feature>
<evidence type="ECO:0000256" key="8">
    <source>
        <dbReference type="RuleBase" id="RU362110"/>
    </source>
</evidence>
<dbReference type="UniPathway" id="UPA00238"/>
<dbReference type="Pfam" id="PF08244">
    <property type="entry name" value="Glyco_hydro_32C"/>
    <property type="match status" value="1"/>
</dbReference>
<dbReference type="AlphaFoldDB" id="A0A2W0H4R8"/>
<dbReference type="InterPro" id="IPR013148">
    <property type="entry name" value="Glyco_hydro_32_N"/>
</dbReference>
<dbReference type="GO" id="GO:0004564">
    <property type="term" value="F:beta-fructofuranosidase activity"/>
    <property type="evidence" value="ECO:0007669"/>
    <property type="project" value="UniProtKB-EC"/>
</dbReference>
<protein>
    <recommendedName>
        <fullName evidence="4 8">Sucrose-6-phosphate hydrolase</fullName>
        <ecNumber evidence="3 8">3.2.1.26</ecNumber>
    </recommendedName>
    <alternativeName>
        <fullName evidence="7 9">Invertase</fullName>
    </alternativeName>
</protein>
<dbReference type="InterPro" id="IPR051214">
    <property type="entry name" value="GH32_Enzymes"/>
</dbReference>
<dbReference type="InterPro" id="IPR001362">
    <property type="entry name" value="Glyco_hydro_32"/>
</dbReference>
<dbReference type="NCBIfam" id="TIGR01322">
    <property type="entry name" value="scrB_fam"/>
    <property type="match status" value="1"/>
</dbReference>
<evidence type="ECO:0000256" key="5">
    <source>
        <dbReference type="ARBA" id="ARBA00022801"/>
    </source>
</evidence>
<evidence type="ECO:0000256" key="3">
    <source>
        <dbReference type="ARBA" id="ARBA00012758"/>
    </source>
</evidence>
<dbReference type="InterPro" id="IPR013320">
    <property type="entry name" value="ConA-like_dom_sf"/>
</dbReference>
<sequence>MMTEKEKQLRDQALKEAEESRSRVEADPYRLRFHLMSPNGLINDPNGWIQWNGAYHMFYQWNPFKTGHGAKFWGHYISLDLVNWTHQPIALAPSEWYEKNGCYSGSAVDLDGRLTLYYTGNVKDDEGNRSSYQCIAQSEDGIHFEKQGPVIDELPEGFTAHFRDPKVWKQNGRWYLVIGAQTEDMKGQALLYRSDDGREWTNLGPVAGSGLAPLQDFGYMWECPDLFPLGDKDVLVVSPQGLEPEGMHYQNVYQAGYFVGELDLESPAFHHGAFDELDRGFEFYAPQTTVDENGRRILVGWMGVPDQQEDQHPTIENGWVHCLTIPRELQLHGDRIIQKPAEELQALRANEVVHEGVALKGRDVTLEGVSGDVLELEVDLNSTVPLFEIDLRGEARLIFDREAAVLTLERKNFADRLTEKRQCHLEELRSLRLFLDTSSLEVFVNGGEEVFTARYFPSLENHRISFGSSGPAEMTVRKWTLESRP</sequence>
<dbReference type="Proteomes" id="UP000248066">
    <property type="component" value="Unassembled WGS sequence"/>
</dbReference>
<comment type="caution">
    <text evidence="13">The sequence shown here is derived from an EMBL/GenBank/DDBJ whole genome shotgun (WGS) entry which is preliminary data.</text>
</comment>